<keyword evidence="12" id="KW-0479">Metal-binding</keyword>
<evidence type="ECO:0000256" key="15">
    <source>
        <dbReference type="ARBA" id="ARBA00023110"/>
    </source>
</evidence>
<evidence type="ECO:0000256" key="10">
    <source>
        <dbReference type="ARBA" id="ARBA00022519"/>
    </source>
</evidence>
<keyword evidence="18" id="KW-0413">Isomerase</keyword>
<dbReference type="PRINTS" id="PR00153">
    <property type="entry name" value="CSAPPISMRASE"/>
</dbReference>
<dbReference type="GO" id="GO:0046914">
    <property type="term" value="F:transition metal ion binding"/>
    <property type="evidence" value="ECO:0007669"/>
    <property type="project" value="UniProtKB-ARBA"/>
</dbReference>
<evidence type="ECO:0000256" key="18">
    <source>
        <dbReference type="ARBA" id="ARBA00023235"/>
    </source>
</evidence>
<dbReference type="HAMAP" id="MF_00575">
    <property type="entry name" value="LpxH"/>
    <property type="match status" value="1"/>
</dbReference>
<gene>
    <name evidence="20" type="ORF">BBAD15_g258</name>
</gene>
<name>A0A0A2W535_BEABA</name>
<proteinExistence type="inferred from homology"/>
<dbReference type="STRING" id="1245745.A0A0A2W535"/>
<dbReference type="GO" id="GO:0005737">
    <property type="term" value="C:cytoplasm"/>
    <property type="evidence" value="ECO:0007669"/>
    <property type="project" value="UniProtKB-SubCell"/>
</dbReference>
<reference evidence="20 21" key="1">
    <citation type="submission" date="2012-10" db="EMBL/GenBank/DDBJ databases">
        <title>Genome sequencing and analysis of entomopathogenic fungi Beauveria bassiana D1-5.</title>
        <authorList>
            <person name="Li Q."/>
            <person name="Wang L."/>
            <person name="Zhang Z."/>
            <person name="Wang Q."/>
            <person name="Ren J."/>
            <person name="Wang M."/>
            <person name="Xu W."/>
            <person name="Wang J."/>
            <person name="Lu Y."/>
            <person name="Du Q."/>
            <person name="Sun Z."/>
        </authorList>
    </citation>
    <scope>NUCLEOTIDE SEQUENCE [LARGE SCALE GENOMIC DNA]</scope>
    <source>
        <strain evidence="20 21">D1-5</strain>
    </source>
</reference>
<dbReference type="CDD" id="cd07398">
    <property type="entry name" value="MPP_YbbF-LpxH"/>
    <property type="match status" value="1"/>
</dbReference>
<dbReference type="FunFam" id="3.60.21.10:FF:000012">
    <property type="entry name" value="UDP-2,3-diacylglucosamine hydrolase"/>
    <property type="match status" value="1"/>
</dbReference>
<evidence type="ECO:0000256" key="13">
    <source>
        <dbReference type="ARBA" id="ARBA00022801"/>
    </source>
</evidence>
<dbReference type="SUPFAM" id="SSF50891">
    <property type="entry name" value="Cyclophilin-like"/>
    <property type="match status" value="1"/>
</dbReference>
<dbReference type="Gene3D" id="3.60.21.10">
    <property type="match status" value="1"/>
</dbReference>
<keyword evidence="15" id="KW-0697">Rotamase</keyword>
<evidence type="ECO:0000256" key="14">
    <source>
        <dbReference type="ARBA" id="ARBA00023098"/>
    </source>
</evidence>
<dbReference type="EMBL" id="ANFO01000023">
    <property type="protein sequence ID" value="KGQ13777.1"/>
    <property type="molecule type" value="Genomic_DNA"/>
</dbReference>
<dbReference type="NCBIfam" id="NF003743">
    <property type="entry name" value="PRK05340.1"/>
    <property type="match status" value="1"/>
</dbReference>
<dbReference type="Gene3D" id="2.40.100.10">
    <property type="entry name" value="Cyclophilin-like"/>
    <property type="match status" value="1"/>
</dbReference>
<evidence type="ECO:0000256" key="4">
    <source>
        <dbReference type="ARBA" id="ARBA00004496"/>
    </source>
</evidence>
<evidence type="ECO:0000256" key="2">
    <source>
        <dbReference type="ARBA" id="ARBA00001936"/>
    </source>
</evidence>
<dbReference type="InterPro" id="IPR043461">
    <property type="entry name" value="LpxH-like"/>
</dbReference>
<evidence type="ECO:0000256" key="6">
    <source>
        <dbReference type="ARBA" id="ARBA00013194"/>
    </source>
</evidence>
<dbReference type="InterPro" id="IPR020892">
    <property type="entry name" value="Cyclophilin-type_PPIase_CS"/>
</dbReference>
<keyword evidence="16" id="KW-0472">Membrane</keyword>
<dbReference type="NCBIfam" id="NF008057">
    <property type="entry name" value="PRK10791.1"/>
    <property type="match status" value="1"/>
</dbReference>
<dbReference type="Pfam" id="PF00149">
    <property type="entry name" value="Metallophos"/>
    <property type="match status" value="1"/>
</dbReference>
<dbReference type="InterPro" id="IPR029000">
    <property type="entry name" value="Cyclophilin-like_dom_sf"/>
</dbReference>
<comment type="subcellular location">
    <subcellularLocation>
        <location evidence="4">Cytoplasm</location>
    </subcellularLocation>
</comment>
<dbReference type="InterPro" id="IPR029052">
    <property type="entry name" value="Metallo-depent_PP-like"/>
</dbReference>
<dbReference type="Pfam" id="PF00160">
    <property type="entry name" value="Pro_isomerase"/>
    <property type="match status" value="1"/>
</dbReference>
<dbReference type="GO" id="GO:0009245">
    <property type="term" value="P:lipid A biosynthetic process"/>
    <property type="evidence" value="ECO:0007669"/>
    <property type="project" value="UniProtKB-KW"/>
</dbReference>
<dbReference type="GO" id="GO:0008758">
    <property type="term" value="F:UDP-2,3-diacylglucosamine hydrolase activity"/>
    <property type="evidence" value="ECO:0007669"/>
    <property type="project" value="TreeGrafter"/>
</dbReference>
<dbReference type="AlphaFoldDB" id="A0A0A2W535"/>
<dbReference type="PROSITE" id="PS50072">
    <property type="entry name" value="CSA_PPIASE_2"/>
    <property type="match status" value="1"/>
</dbReference>
<evidence type="ECO:0000256" key="8">
    <source>
        <dbReference type="ARBA" id="ARBA00022490"/>
    </source>
</evidence>
<evidence type="ECO:0000259" key="19">
    <source>
        <dbReference type="PROSITE" id="PS50072"/>
    </source>
</evidence>
<keyword evidence="11" id="KW-0441">Lipid A biosynthesis</keyword>
<organism evidence="20 21">
    <name type="scientific">Beauveria bassiana D1-5</name>
    <dbReference type="NCBI Taxonomy" id="1245745"/>
    <lineage>
        <taxon>Eukaryota</taxon>
        <taxon>Fungi</taxon>
        <taxon>Dikarya</taxon>
        <taxon>Ascomycota</taxon>
        <taxon>Pezizomycotina</taxon>
        <taxon>Sordariomycetes</taxon>
        <taxon>Hypocreomycetidae</taxon>
        <taxon>Hypocreales</taxon>
        <taxon>Cordycipitaceae</taxon>
        <taxon>Beauveria</taxon>
    </lineage>
</organism>
<dbReference type="FunFam" id="2.40.100.10:FF:000004">
    <property type="entry name" value="Peptidyl-prolyl cis-trans isomerase"/>
    <property type="match status" value="1"/>
</dbReference>
<dbReference type="EC" id="5.2.1.8" evidence="6"/>
<comment type="cofactor">
    <cofactor evidence="2">
        <name>Mn(2+)</name>
        <dbReference type="ChEBI" id="CHEBI:29035"/>
    </cofactor>
</comment>
<evidence type="ECO:0000256" key="11">
    <source>
        <dbReference type="ARBA" id="ARBA00022556"/>
    </source>
</evidence>
<protein>
    <recommendedName>
        <fullName evidence="6">peptidylprolyl isomerase</fullName>
        <ecNumber evidence="6">5.2.1.8</ecNumber>
    </recommendedName>
</protein>
<dbReference type="SUPFAM" id="SSF56300">
    <property type="entry name" value="Metallo-dependent phosphatases"/>
    <property type="match status" value="1"/>
</dbReference>
<dbReference type="Proteomes" id="UP000030106">
    <property type="component" value="Unassembled WGS sequence"/>
</dbReference>
<keyword evidence="8" id="KW-0963">Cytoplasm</keyword>
<keyword evidence="14" id="KW-0443">Lipid metabolism</keyword>
<comment type="caution">
    <text evidence="20">The sequence shown here is derived from an EMBL/GenBank/DDBJ whole genome shotgun (WGS) entry which is preliminary data.</text>
</comment>
<evidence type="ECO:0000256" key="3">
    <source>
        <dbReference type="ARBA" id="ARBA00002388"/>
    </source>
</evidence>
<keyword evidence="10" id="KW-0997">Cell inner membrane</keyword>
<dbReference type="PANTHER" id="PTHR34990">
    <property type="entry name" value="UDP-2,3-DIACYLGLUCOSAMINE HYDROLASE-RELATED"/>
    <property type="match status" value="1"/>
</dbReference>
<evidence type="ECO:0000256" key="12">
    <source>
        <dbReference type="ARBA" id="ARBA00022723"/>
    </source>
</evidence>
<evidence type="ECO:0000313" key="21">
    <source>
        <dbReference type="Proteomes" id="UP000030106"/>
    </source>
</evidence>
<dbReference type="HOGENOM" id="CLU_733585_0_0_1"/>
<sequence>MVTFHTNHGDIVIKTFDDKAPVTVKNFLDYCREGFYNNTIFHRVINGFMIQGGGFEPGMKQKATKDTIQNEANNGLKNTRGTLAMARTQAPHSATAQFFINVADNDFLNFSGESLQGWGYCVFAEVVEGMDVVEKIKGVSTGRSDLHLCSEEPAITAGFLRFLAGEARRADALYILGDLFEAWIGDDDPEPLHSQIAAAIKALVDSGVPCYFIHGNRDFLLGKRFAKASGMTLLPEEKLLDLYGRKVLIMHGDTLCTDDEGYQAFRRKVHQPWLQALFLAFPLFIRKRIAARMRAGSKAANSSKSMAIMDVNPQAVVDTLTRHQVQWLIHGHTHRPAIHELEANGHPAFRCVLGAWHEAGSMIKVTAENVELIHFPF</sequence>
<feature type="domain" description="PPIase cyclophilin-type" evidence="19">
    <location>
        <begin position="1"/>
        <end position="154"/>
    </location>
</feature>
<accession>A0A0A2W535</accession>
<comment type="catalytic activity">
    <reaction evidence="1">
        <text>[protein]-peptidylproline (omega=180) = [protein]-peptidylproline (omega=0)</text>
        <dbReference type="Rhea" id="RHEA:16237"/>
        <dbReference type="Rhea" id="RHEA-COMP:10747"/>
        <dbReference type="Rhea" id="RHEA-COMP:10748"/>
        <dbReference type="ChEBI" id="CHEBI:83833"/>
        <dbReference type="ChEBI" id="CHEBI:83834"/>
        <dbReference type="EC" id="5.2.1.8"/>
    </reaction>
</comment>
<keyword evidence="7" id="KW-1003">Cell membrane</keyword>
<dbReference type="InterPro" id="IPR002130">
    <property type="entry name" value="Cyclophilin-type_PPIase_dom"/>
</dbReference>
<evidence type="ECO:0000256" key="7">
    <source>
        <dbReference type="ARBA" id="ARBA00022475"/>
    </source>
</evidence>
<evidence type="ECO:0000256" key="16">
    <source>
        <dbReference type="ARBA" id="ARBA00023136"/>
    </source>
</evidence>
<dbReference type="PROSITE" id="PS00170">
    <property type="entry name" value="CSA_PPIASE_1"/>
    <property type="match status" value="1"/>
</dbReference>
<dbReference type="CDD" id="cd01920">
    <property type="entry name" value="cyclophilin_EcCYP_like"/>
    <property type="match status" value="1"/>
</dbReference>
<comment type="similarity">
    <text evidence="5">Belongs to the cyclophilin-type PPIase family.</text>
</comment>
<keyword evidence="13 20" id="KW-0378">Hydrolase</keyword>
<dbReference type="GO" id="GO:0006457">
    <property type="term" value="P:protein folding"/>
    <property type="evidence" value="ECO:0007669"/>
    <property type="project" value="InterPro"/>
</dbReference>
<keyword evidence="9" id="KW-0444">Lipid biosynthesis</keyword>
<dbReference type="InterPro" id="IPR010138">
    <property type="entry name" value="UDP-diacylglucosamine_Hdrlase"/>
</dbReference>
<comment type="function">
    <text evidence="3">PPIases accelerate the folding of proteins. It catalyzes the cis-trans isomerization of proline imidic peptide bonds in oligopeptides.</text>
</comment>
<evidence type="ECO:0000313" key="20">
    <source>
        <dbReference type="EMBL" id="KGQ13777.1"/>
    </source>
</evidence>
<keyword evidence="17" id="KW-0464">Manganese</keyword>
<dbReference type="GO" id="GO:0016020">
    <property type="term" value="C:membrane"/>
    <property type="evidence" value="ECO:0007669"/>
    <property type="project" value="GOC"/>
</dbReference>
<evidence type="ECO:0000256" key="5">
    <source>
        <dbReference type="ARBA" id="ARBA00007365"/>
    </source>
</evidence>
<evidence type="ECO:0000256" key="9">
    <source>
        <dbReference type="ARBA" id="ARBA00022516"/>
    </source>
</evidence>
<evidence type="ECO:0000256" key="17">
    <source>
        <dbReference type="ARBA" id="ARBA00023211"/>
    </source>
</evidence>
<dbReference type="GO" id="GO:0003755">
    <property type="term" value="F:peptidyl-prolyl cis-trans isomerase activity"/>
    <property type="evidence" value="ECO:0007669"/>
    <property type="project" value="UniProtKB-KW"/>
</dbReference>
<dbReference type="NCBIfam" id="TIGR01854">
    <property type="entry name" value="lipid_A_lpxH"/>
    <property type="match status" value="1"/>
</dbReference>
<dbReference type="PANTHER" id="PTHR34990:SF1">
    <property type="entry name" value="UDP-2,3-DIACYLGLUCOSAMINE HYDROLASE"/>
    <property type="match status" value="1"/>
</dbReference>
<evidence type="ECO:0000256" key="1">
    <source>
        <dbReference type="ARBA" id="ARBA00000971"/>
    </source>
</evidence>
<dbReference type="InterPro" id="IPR004843">
    <property type="entry name" value="Calcineurin-like_PHP"/>
</dbReference>